<evidence type="ECO:0008006" key="3">
    <source>
        <dbReference type="Google" id="ProtNLM"/>
    </source>
</evidence>
<accession>A0A1H0P6X4</accession>
<sequence>MRNTTPQVETRELADGDLDNISGGVGVGIGVDGLGLGDVLAPVSNLLPVGQVTNLVGGATTTLSGVTGLAGL</sequence>
<keyword evidence="2" id="KW-1185">Reference proteome</keyword>
<protein>
    <recommendedName>
        <fullName evidence="3">Type A2 lantipeptide</fullName>
    </recommendedName>
</protein>
<name>A0A1H0P6X4_9ACTN</name>
<dbReference type="Proteomes" id="UP000199341">
    <property type="component" value="Unassembled WGS sequence"/>
</dbReference>
<reference evidence="1 2" key="1">
    <citation type="submission" date="2016-10" db="EMBL/GenBank/DDBJ databases">
        <authorList>
            <person name="de Groot N.N."/>
        </authorList>
    </citation>
    <scope>NUCLEOTIDE SEQUENCE [LARGE SCALE GENOMIC DNA]</scope>
    <source>
        <strain evidence="1 2">CGMCC 4.2022</strain>
    </source>
</reference>
<dbReference type="OrthoDB" id="4332947at2"/>
<evidence type="ECO:0000313" key="1">
    <source>
        <dbReference type="EMBL" id="SDP00694.1"/>
    </source>
</evidence>
<dbReference type="EMBL" id="FNIE01000015">
    <property type="protein sequence ID" value="SDP00694.1"/>
    <property type="molecule type" value="Genomic_DNA"/>
</dbReference>
<dbReference type="STRING" id="310781.SAMN05216259_11586"/>
<organism evidence="1 2">
    <name type="scientific">Actinacidiphila guanduensis</name>
    <dbReference type="NCBI Taxonomy" id="310781"/>
    <lineage>
        <taxon>Bacteria</taxon>
        <taxon>Bacillati</taxon>
        <taxon>Actinomycetota</taxon>
        <taxon>Actinomycetes</taxon>
        <taxon>Kitasatosporales</taxon>
        <taxon>Streptomycetaceae</taxon>
        <taxon>Actinacidiphila</taxon>
    </lineage>
</organism>
<dbReference type="RefSeq" id="WP_093787460.1">
    <property type="nucleotide sequence ID" value="NZ_FNIE01000015.1"/>
</dbReference>
<proteinExistence type="predicted"/>
<gene>
    <name evidence="1" type="ORF">SAMN05216259_11586</name>
</gene>
<evidence type="ECO:0000313" key="2">
    <source>
        <dbReference type="Proteomes" id="UP000199341"/>
    </source>
</evidence>
<dbReference type="AlphaFoldDB" id="A0A1H0P6X4"/>